<dbReference type="AlphaFoldDB" id="A0AAE0PGU1"/>
<keyword evidence="3" id="KW-1185">Reference proteome</keyword>
<gene>
    <name evidence="2" type="ORF">B0T20DRAFT_451916</name>
</gene>
<protein>
    <submittedName>
        <fullName evidence="2">Uncharacterized protein</fullName>
    </submittedName>
</protein>
<feature type="compositionally biased region" description="Acidic residues" evidence="1">
    <location>
        <begin position="287"/>
        <end position="316"/>
    </location>
</feature>
<feature type="region of interest" description="Disordered" evidence="1">
    <location>
        <begin position="283"/>
        <end position="357"/>
    </location>
</feature>
<evidence type="ECO:0000313" key="3">
    <source>
        <dbReference type="Proteomes" id="UP001281003"/>
    </source>
</evidence>
<accession>A0AAE0PGU1</accession>
<organism evidence="2 3">
    <name type="scientific">Sordaria brevicollis</name>
    <dbReference type="NCBI Taxonomy" id="83679"/>
    <lineage>
        <taxon>Eukaryota</taxon>
        <taxon>Fungi</taxon>
        <taxon>Dikarya</taxon>
        <taxon>Ascomycota</taxon>
        <taxon>Pezizomycotina</taxon>
        <taxon>Sordariomycetes</taxon>
        <taxon>Sordariomycetidae</taxon>
        <taxon>Sordariales</taxon>
        <taxon>Sordariaceae</taxon>
        <taxon>Sordaria</taxon>
    </lineage>
</organism>
<name>A0AAE0PGU1_SORBR</name>
<dbReference type="Proteomes" id="UP001281003">
    <property type="component" value="Unassembled WGS sequence"/>
</dbReference>
<dbReference type="EMBL" id="JAUTDP010000004">
    <property type="protein sequence ID" value="KAK3399679.1"/>
    <property type="molecule type" value="Genomic_DNA"/>
</dbReference>
<comment type="caution">
    <text evidence="2">The sequence shown here is derived from an EMBL/GenBank/DDBJ whole genome shotgun (WGS) entry which is preliminary data.</text>
</comment>
<reference evidence="2" key="1">
    <citation type="journal article" date="2023" name="Mol. Phylogenet. Evol.">
        <title>Genome-scale phylogeny and comparative genomics of the fungal order Sordariales.</title>
        <authorList>
            <person name="Hensen N."/>
            <person name="Bonometti L."/>
            <person name="Westerberg I."/>
            <person name="Brannstrom I.O."/>
            <person name="Guillou S."/>
            <person name="Cros-Aarteil S."/>
            <person name="Calhoun S."/>
            <person name="Haridas S."/>
            <person name="Kuo A."/>
            <person name="Mondo S."/>
            <person name="Pangilinan J."/>
            <person name="Riley R."/>
            <person name="LaButti K."/>
            <person name="Andreopoulos B."/>
            <person name="Lipzen A."/>
            <person name="Chen C."/>
            <person name="Yan M."/>
            <person name="Daum C."/>
            <person name="Ng V."/>
            <person name="Clum A."/>
            <person name="Steindorff A."/>
            <person name="Ohm R.A."/>
            <person name="Martin F."/>
            <person name="Silar P."/>
            <person name="Natvig D.O."/>
            <person name="Lalanne C."/>
            <person name="Gautier V."/>
            <person name="Ament-Velasquez S.L."/>
            <person name="Kruys A."/>
            <person name="Hutchinson M.I."/>
            <person name="Powell A.J."/>
            <person name="Barry K."/>
            <person name="Miller A.N."/>
            <person name="Grigoriev I.V."/>
            <person name="Debuchy R."/>
            <person name="Gladieux P."/>
            <person name="Hiltunen Thoren M."/>
            <person name="Johannesson H."/>
        </authorList>
    </citation>
    <scope>NUCLEOTIDE SEQUENCE</scope>
    <source>
        <strain evidence="2">FGSC 1904</strain>
    </source>
</reference>
<evidence type="ECO:0000256" key="1">
    <source>
        <dbReference type="SAM" id="MobiDB-lite"/>
    </source>
</evidence>
<proteinExistence type="predicted"/>
<sequence length="422" mass="46672">MQADHIGQDPTEIAYPPATVYTAAISHTDPLSPLVAQNADFTIGAYNYMVMMAKADSLESSMASLGQTRDIINIMDDLASTRTYPLNAQGFSSPIENELDVLAAKKWCDLKRHEQTVNWEGAEELAVAAQDWPRDPAAQKAKAEELCQLALNEVEIVDNIWHGSANNQKVNPIIKKKRGMSALTLAIFGWDALFAVRDCQIGAPKIPMFATGYVYRMYESFQARMADVEELFRTSKAAVVNHLAAPPLLKSVAQPYRAIKTKQTNQKNNNERKETIRAAKDLMANANEDDERSDFDPDSDDEERSTDGEGEDEPAVSEDLSAMHIDNGNENIDDQEMHDQANEPPLNQADDNNNLDDNTKRDLVVQWMVTQGVEQPPDEDMNGKTAYMEHVQLLMGDDDFVEALQADAHAAIANGGGDGENI</sequence>
<evidence type="ECO:0000313" key="2">
    <source>
        <dbReference type="EMBL" id="KAK3399679.1"/>
    </source>
</evidence>
<reference evidence="2" key="2">
    <citation type="submission" date="2023-07" db="EMBL/GenBank/DDBJ databases">
        <authorList>
            <consortium name="Lawrence Berkeley National Laboratory"/>
            <person name="Haridas S."/>
            <person name="Hensen N."/>
            <person name="Bonometti L."/>
            <person name="Westerberg I."/>
            <person name="Brannstrom I.O."/>
            <person name="Guillou S."/>
            <person name="Cros-Aarteil S."/>
            <person name="Calhoun S."/>
            <person name="Kuo A."/>
            <person name="Mondo S."/>
            <person name="Pangilinan J."/>
            <person name="Riley R."/>
            <person name="LaButti K."/>
            <person name="Andreopoulos B."/>
            <person name="Lipzen A."/>
            <person name="Chen C."/>
            <person name="Yanf M."/>
            <person name="Daum C."/>
            <person name="Ng V."/>
            <person name="Clum A."/>
            <person name="Steindorff A."/>
            <person name="Ohm R."/>
            <person name="Martin F."/>
            <person name="Silar P."/>
            <person name="Natvig D."/>
            <person name="Lalanne C."/>
            <person name="Gautier V."/>
            <person name="Ament-velasquez S.L."/>
            <person name="Kruys A."/>
            <person name="Hutchinson M.I."/>
            <person name="Powell A.J."/>
            <person name="Barry K."/>
            <person name="Miller A.N."/>
            <person name="Grigoriev I.V."/>
            <person name="Debuchy R."/>
            <person name="Gladieux P."/>
            <person name="Thoren M.H."/>
            <person name="Johannesson H."/>
        </authorList>
    </citation>
    <scope>NUCLEOTIDE SEQUENCE</scope>
    <source>
        <strain evidence="2">FGSC 1904</strain>
    </source>
</reference>